<dbReference type="EMBL" id="LAZR01026804">
    <property type="protein sequence ID" value="KKL67615.1"/>
    <property type="molecule type" value="Genomic_DNA"/>
</dbReference>
<proteinExistence type="predicted"/>
<protein>
    <submittedName>
        <fullName evidence="1">Uncharacterized protein</fullName>
    </submittedName>
</protein>
<evidence type="ECO:0000313" key="1">
    <source>
        <dbReference type="EMBL" id="KKL67615.1"/>
    </source>
</evidence>
<reference evidence="1" key="1">
    <citation type="journal article" date="2015" name="Nature">
        <title>Complex archaea that bridge the gap between prokaryotes and eukaryotes.</title>
        <authorList>
            <person name="Spang A."/>
            <person name="Saw J.H."/>
            <person name="Jorgensen S.L."/>
            <person name="Zaremba-Niedzwiedzka K."/>
            <person name="Martijn J."/>
            <person name="Lind A.E."/>
            <person name="van Eijk R."/>
            <person name="Schleper C."/>
            <person name="Guy L."/>
            <person name="Ettema T.J."/>
        </authorList>
    </citation>
    <scope>NUCLEOTIDE SEQUENCE</scope>
</reference>
<gene>
    <name evidence="1" type="ORF">LCGC14_2133250</name>
</gene>
<dbReference type="AlphaFoldDB" id="A0A0F9GDS1"/>
<organism evidence="1">
    <name type="scientific">marine sediment metagenome</name>
    <dbReference type="NCBI Taxonomy" id="412755"/>
    <lineage>
        <taxon>unclassified sequences</taxon>
        <taxon>metagenomes</taxon>
        <taxon>ecological metagenomes</taxon>
    </lineage>
</organism>
<comment type="caution">
    <text evidence="1">The sequence shown here is derived from an EMBL/GenBank/DDBJ whole genome shotgun (WGS) entry which is preliminary data.</text>
</comment>
<accession>A0A0F9GDS1</accession>
<name>A0A0F9GDS1_9ZZZZ</name>
<sequence length="66" mass="7521">MSNFIIFVCTVCGETIKHLSPSTYSPNITHNHVDENGQEYYIQMIQVYPLADLATKKNDSLRSRST</sequence>